<dbReference type="SUPFAM" id="SSF46785">
    <property type="entry name" value="Winged helix' DNA-binding domain"/>
    <property type="match status" value="1"/>
</dbReference>
<accession>A0ABS3CIS8</accession>
<evidence type="ECO:0000313" key="2">
    <source>
        <dbReference type="Proteomes" id="UP000664480"/>
    </source>
</evidence>
<dbReference type="RefSeq" id="WP_206587651.1">
    <property type="nucleotide sequence ID" value="NZ_JAFKCU010000003.1"/>
</dbReference>
<protein>
    <submittedName>
        <fullName evidence="1">Winged helix-turn-helix domain-containing protein</fullName>
    </submittedName>
</protein>
<dbReference type="PANTHER" id="PTHR30432:SF1">
    <property type="entry name" value="DNA-BINDING TRANSCRIPTIONAL DUAL REGULATOR MODE"/>
    <property type="match status" value="1"/>
</dbReference>
<dbReference type="Gene3D" id="1.10.10.10">
    <property type="entry name" value="Winged helix-like DNA-binding domain superfamily/Winged helix DNA-binding domain"/>
    <property type="match status" value="1"/>
</dbReference>
<name>A0ABS3CIS8_9BACT</name>
<evidence type="ECO:0000313" key="1">
    <source>
        <dbReference type="EMBL" id="MBN7817002.1"/>
    </source>
</evidence>
<comment type="caution">
    <text evidence="1">The sequence shown here is derived from an EMBL/GenBank/DDBJ whole genome shotgun (WGS) entry which is preliminary data.</text>
</comment>
<dbReference type="InterPro" id="IPR036390">
    <property type="entry name" value="WH_DNA-bd_sf"/>
</dbReference>
<gene>
    <name evidence="1" type="ORF">J0A69_16290</name>
</gene>
<dbReference type="InterPro" id="IPR051815">
    <property type="entry name" value="Molybdate_resp_trans_reg"/>
</dbReference>
<keyword evidence="2" id="KW-1185">Reference proteome</keyword>
<dbReference type="Proteomes" id="UP000664480">
    <property type="component" value="Unassembled WGS sequence"/>
</dbReference>
<organism evidence="1 2">
    <name type="scientific">Algoriphagus pacificus</name>
    <dbReference type="NCBI Taxonomy" id="2811234"/>
    <lineage>
        <taxon>Bacteria</taxon>
        <taxon>Pseudomonadati</taxon>
        <taxon>Bacteroidota</taxon>
        <taxon>Cytophagia</taxon>
        <taxon>Cytophagales</taxon>
        <taxon>Cyclobacteriaceae</taxon>
        <taxon>Algoriphagus</taxon>
    </lineage>
</organism>
<dbReference type="EMBL" id="JAFKCU010000003">
    <property type="protein sequence ID" value="MBN7817002.1"/>
    <property type="molecule type" value="Genomic_DNA"/>
</dbReference>
<dbReference type="InterPro" id="IPR036388">
    <property type="entry name" value="WH-like_DNA-bd_sf"/>
</dbReference>
<proteinExistence type="predicted"/>
<sequence length="115" mass="13131">MKEIRIRCWLEHDGQKFFGPGPYQLMNMIDRKGSISLAAKEMNMSYKKAWDMIHRINEISKSPVIVSQKGGKMGGGAEVTPFGKEVLLKYEQLVEKLNQVVEVESELRSLFEQGI</sequence>
<reference evidence="1 2" key="1">
    <citation type="submission" date="2021-03" db="EMBL/GenBank/DDBJ databases">
        <title>novel species isolated from a fishpond in China.</title>
        <authorList>
            <person name="Lu H."/>
            <person name="Cai Z."/>
        </authorList>
    </citation>
    <scope>NUCLEOTIDE SEQUENCE [LARGE SCALE GENOMIC DNA]</scope>
    <source>
        <strain evidence="1 2">YJ13C</strain>
    </source>
</reference>
<dbReference type="PANTHER" id="PTHR30432">
    <property type="entry name" value="TRANSCRIPTIONAL REGULATOR MODE"/>
    <property type="match status" value="1"/>
</dbReference>